<dbReference type="OrthoDB" id="3596450at2759"/>
<dbReference type="GeneID" id="62159647"/>
<keyword evidence="3" id="KW-1185">Reference proteome</keyword>
<evidence type="ECO:0000313" key="3">
    <source>
        <dbReference type="Proteomes" id="UP000781932"/>
    </source>
</evidence>
<reference evidence="2" key="2">
    <citation type="submission" date="2020-11" db="EMBL/GenBank/DDBJ databases">
        <title>Whole genome sequencing of Colletotrichum sp.</title>
        <authorList>
            <person name="Li H."/>
        </authorList>
    </citation>
    <scope>NUCLEOTIDE SEQUENCE</scope>
    <source>
        <strain evidence="2">CkLH20</strain>
    </source>
</reference>
<dbReference type="RefSeq" id="XP_038748415.1">
    <property type="nucleotide sequence ID" value="XM_038886573.1"/>
</dbReference>
<comment type="caution">
    <text evidence="2">The sequence shown here is derived from an EMBL/GenBank/DDBJ whole genome shotgun (WGS) entry which is preliminary data.</text>
</comment>
<dbReference type="AlphaFoldDB" id="A0A9P6LK30"/>
<dbReference type="Proteomes" id="UP000781932">
    <property type="component" value="Unassembled WGS sequence"/>
</dbReference>
<organism evidence="2 3">
    <name type="scientific">Colletotrichum karsti</name>
    <dbReference type="NCBI Taxonomy" id="1095194"/>
    <lineage>
        <taxon>Eukaryota</taxon>
        <taxon>Fungi</taxon>
        <taxon>Dikarya</taxon>
        <taxon>Ascomycota</taxon>
        <taxon>Pezizomycotina</taxon>
        <taxon>Sordariomycetes</taxon>
        <taxon>Hypocreomycetidae</taxon>
        <taxon>Glomerellales</taxon>
        <taxon>Glomerellaceae</taxon>
        <taxon>Colletotrichum</taxon>
        <taxon>Colletotrichum boninense species complex</taxon>
    </lineage>
</organism>
<name>A0A9P6LK30_9PEZI</name>
<accession>A0A9P6LK30</accession>
<protein>
    <recommendedName>
        <fullName evidence="1">2EXR domain-containing protein</fullName>
    </recommendedName>
</protein>
<sequence>MTPTFPLFPLLPPEIRLEIWKAASRDLRPGVHFFSVCPGSTDTPIIMPPVFDDGLQRPWTHGNPSTIGFGNWTACSESRAAVREKMQPAVGNRCLGAQSMVVNDKDISFDIILDEDLRVFQTPPNHWVYLKLADSRFRCAPYHSAVFRERVGFEYHSSWAFNPAEENIDEMVDEPGPRGFFLGLLRESMS</sequence>
<evidence type="ECO:0000259" key="1">
    <source>
        <dbReference type="Pfam" id="PF20150"/>
    </source>
</evidence>
<evidence type="ECO:0000313" key="2">
    <source>
        <dbReference type="EMBL" id="KAF9878954.1"/>
    </source>
</evidence>
<dbReference type="EMBL" id="JAATWM020000009">
    <property type="protein sequence ID" value="KAF9878954.1"/>
    <property type="molecule type" value="Genomic_DNA"/>
</dbReference>
<reference evidence="2" key="1">
    <citation type="submission" date="2020-03" db="EMBL/GenBank/DDBJ databases">
        <authorList>
            <person name="He L."/>
        </authorList>
    </citation>
    <scope>NUCLEOTIDE SEQUENCE</scope>
    <source>
        <strain evidence="2">CkLH20</strain>
    </source>
</reference>
<gene>
    <name evidence="2" type="ORF">CkaCkLH20_03854</name>
</gene>
<dbReference type="InterPro" id="IPR045518">
    <property type="entry name" value="2EXR"/>
</dbReference>
<proteinExistence type="predicted"/>
<dbReference type="Pfam" id="PF20150">
    <property type="entry name" value="2EXR"/>
    <property type="match status" value="1"/>
</dbReference>
<feature type="domain" description="2EXR" evidence="1">
    <location>
        <begin position="5"/>
        <end position="87"/>
    </location>
</feature>